<comment type="subcellular location">
    <subcellularLocation>
        <location evidence="1">Secreted</location>
    </subcellularLocation>
</comment>
<proteinExistence type="predicted"/>
<dbReference type="Gene3D" id="2.60.40.680">
    <property type="match status" value="1"/>
</dbReference>
<feature type="domain" description="Cohesin" evidence="5">
    <location>
        <begin position="33"/>
        <end position="155"/>
    </location>
</feature>
<dbReference type="InterPro" id="IPR036439">
    <property type="entry name" value="Dockerin_dom_sf"/>
</dbReference>
<dbReference type="InterPro" id="IPR002102">
    <property type="entry name" value="Cohesin_dom"/>
</dbReference>
<evidence type="ECO:0000256" key="1">
    <source>
        <dbReference type="ARBA" id="ARBA00004613"/>
    </source>
</evidence>
<reference evidence="6" key="1">
    <citation type="journal article" date="2011" name="PLoS ONE">
        <title>Cellulosomics, a Gene-Centric Approach to Investigating the Intraspecific Diversity and Adaptation of Ruminococcus flavefaciens within the Rumen.</title>
        <authorList>
            <person name="Brulc J.M."/>
            <person name="Yeoman C.J."/>
            <person name="Wilson M.K."/>
            <person name="Berg Miller M.E."/>
            <person name="Jeraldo P."/>
            <person name="Jindou S."/>
            <person name="Goldenfeld N."/>
            <person name="Flint H.J."/>
            <person name="Lamed R."/>
            <person name="Borovok I."/>
            <person name="Vodovnik M."/>
            <person name="Nelson K.E."/>
            <person name="Bayer E.A."/>
            <person name="White B.A."/>
        </authorList>
    </citation>
    <scope>NUCLEOTIDE SEQUENCE</scope>
    <source>
        <strain evidence="6">RJ710P312</strain>
    </source>
</reference>
<dbReference type="Gene3D" id="1.10.1330.10">
    <property type="entry name" value="Dockerin domain"/>
    <property type="match status" value="1"/>
</dbReference>
<dbReference type="InterPro" id="IPR018247">
    <property type="entry name" value="EF_Hand_1_Ca_BS"/>
</dbReference>
<keyword evidence="4" id="KW-0732">Signal</keyword>
<gene>
    <name evidence="6" type="primary">scaC</name>
</gene>
<dbReference type="CDD" id="cd08548">
    <property type="entry name" value="Type_I_cohesin_like"/>
    <property type="match status" value="1"/>
</dbReference>
<accession>G9FEW7</accession>
<evidence type="ECO:0000256" key="2">
    <source>
        <dbReference type="ARBA" id="ARBA00022525"/>
    </source>
</evidence>
<keyword evidence="3" id="KW-0677">Repeat</keyword>
<organism evidence="6">
    <name type="scientific">Ruminococcus flavefaciens</name>
    <dbReference type="NCBI Taxonomy" id="1265"/>
    <lineage>
        <taxon>Bacteria</taxon>
        <taxon>Bacillati</taxon>
        <taxon>Bacillota</taxon>
        <taxon>Clostridia</taxon>
        <taxon>Eubacteriales</taxon>
        <taxon>Oscillospiraceae</taxon>
        <taxon>Ruminococcus</taxon>
    </lineage>
</organism>
<dbReference type="InterPro" id="IPR008965">
    <property type="entry name" value="CBM2/CBM3_carb-bd_dom_sf"/>
</dbReference>
<keyword evidence="2" id="KW-0964">Secreted</keyword>
<dbReference type="SUPFAM" id="SSF49384">
    <property type="entry name" value="Carbohydrate-binding domain"/>
    <property type="match status" value="1"/>
</dbReference>
<feature type="signal peptide" evidence="4">
    <location>
        <begin position="1"/>
        <end position="28"/>
    </location>
</feature>
<dbReference type="GO" id="GO:0005576">
    <property type="term" value="C:extracellular region"/>
    <property type="evidence" value="ECO:0007669"/>
    <property type="project" value="UniProtKB-SubCell"/>
</dbReference>
<dbReference type="AlphaFoldDB" id="G9FEW7"/>
<protein>
    <submittedName>
        <fullName evidence="6">Scaffoldin C</fullName>
    </submittedName>
</protein>
<feature type="chain" id="PRO_5003521766" evidence="4">
    <location>
        <begin position="29"/>
        <end position="294"/>
    </location>
</feature>
<evidence type="ECO:0000259" key="5">
    <source>
        <dbReference type="Pfam" id="PF00963"/>
    </source>
</evidence>
<dbReference type="GO" id="GO:0000272">
    <property type="term" value="P:polysaccharide catabolic process"/>
    <property type="evidence" value="ECO:0007669"/>
    <property type="project" value="InterPro"/>
</dbReference>
<evidence type="ECO:0000256" key="4">
    <source>
        <dbReference type="SAM" id="SignalP"/>
    </source>
</evidence>
<evidence type="ECO:0000256" key="3">
    <source>
        <dbReference type="ARBA" id="ARBA00022737"/>
    </source>
</evidence>
<dbReference type="PROSITE" id="PS00018">
    <property type="entry name" value="EF_HAND_1"/>
    <property type="match status" value="1"/>
</dbReference>
<sequence length="294" mass="29735">MKTKKVVVGAIAATMLSLSVCPIAPAVAAGETVQISVSSAEAKAGEQFTVNVSLSDVPSAGIQILDFGVAYDPTLITIDSVTAGEVTDTGAGSADPTGGSNGASVFQSSIHNDEGSVSLLFTTGLEDSSYWLKKDGVFCTITGTVASTAAENTVADLKIIPVDRAATDQAGASQNGSISCGYFNGTTKVSYEVKTNDGKVTVAGDKTGLRGDADRNGSVAMNDVVLIMQSISNKDKYGIGGADDNALTLEGAANADVAGDPAGATTKADKGGDGISVNDALRIQQFLLELIPEL</sequence>
<evidence type="ECO:0000313" key="6">
    <source>
        <dbReference type="EMBL" id="AEV59132.1"/>
    </source>
</evidence>
<dbReference type="EMBL" id="JN109967">
    <property type="protein sequence ID" value="AEV59132.1"/>
    <property type="molecule type" value="Genomic_DNA"/>
</dbReference>
<dbReference type="GO" id="GO:0030246">
    <property type="term" value="F:carbohydrate binding"/>
    <property type="evidence" value="ECO:0007669"/>
    <property type="project" value="InterPro"/>
</dbReference>
<name>G9FEW7_RUMFL</name>
<dbReference type="Pfam" id="PF00963">
    <property type="entry name" value="Cohesin"/>
    <property type="match status" value="1"/>
</dbReference>